<reference evidence="5 13" key="5">
    <citation type="submission" date="2020-02" db="EMBL/GenBank/DDBJ databases">
        <title>Novel Insights Into The Classification of Staphylococcal Beta-Lactamases In Relation To The Cefazolin Inoculum Effect.</title>
        <authorList>
            <person name="Carvajal L.P."/>
            <person name="Rincon S."/>
            <person name="Echeverri A."/>
            <person name="Porras J."/>
            <person name="Rios R."/>
            <person name="Ordonez K."/>
            <person name="Seas C."/>
            <person name="Gomez-Villegas S."/>
            <person name="Diaz L."/>
            <person name="Arias C.A."/>
            <person name="Reyes J."/>
        </authorList>
    </citation>
    <scope>NUCLEOTIDE SEQUENCE [LARGE SCALE GENOMIC DNA]</scope>
    <source>
        <strain evidence="5 13">UP127</strain>
    </source>
</reference>
<accession>A0A2U0IS42</accession>
<evidence type="ECO:0000313" key="3">
    <source>
        <dbReference type="EMBL" id="MVI54550.1"/>
    </source>
</evidence>
<dbReference type="EMBL" id="JAANDN010000068">
    <property type="protein sequence ID" value="NUY68394.1"/>
    <property type="molecule type" value="Genomic_DNA"/>
</dbReference>
<dbReference type="GO" id="GO:0003676">
    <property type="term" value="F:nucleic acid binding"/>
    <property type="evidence" value="ECO:0007669"/>
    <property type="project" value="InterPro"/>
</dbReference>
<dbReference type="RefSeq" id="WP_001797059.1">
    <property type="nucleotide sequence ID" value="NZ_AP017320.1"/>
</dbReference>
<evidence type="ECO:0000256" key="1">
    <source>
        <dbReference type="SAM" id="MobiDB-lite"/>
    </source>
</evidence>
<evidence type="ECO:0000313" key="14">
    <source>
        <dbReference type="Proteomes" id="UP000561555"/>
    </source>
</evidence>
<keyword evidence="3" id="KW-0378">Hydrolase</keyword>
<name>A0A2U0IS42_STAAU</name>
<dbReference type="Pfam" id="PF01844">
    <property type="entry name" value="HNH"/>
    <property type="match status" value="1"/>
</dbReference>
<reference evidence="6 12" key="4">
    <citation type="submission" date="2020-02" db="EMBL/GenBank/DDBJ databases">
        <title>Detection of Heterogeneous Vancomycin Intermediate Resistance in Methicillin Resistant Staphylococcus aureus Isolates from Latin-America.</title>
        <authorList>
            <person name="Castro-Cardozo B."/>
            <person name="Berrio M."/>
            <person name="Vargas M.L."/>
            <person name="Carvajal L.P."/>
            <person name="Millan L.V."/>
            <person name="Rios R."/>
            <person name="Hernandez A."/>
            <person name="Rincon S.L."/>
            <person name="Cubides P."/>
            <person name="Forero E."/>
            <person name="Dinh A."/>
            <person name="Seas C."/>
            <person name="Munita J.M."/>
            <person name="Arias C.A."/>
            <person name="Reyes J."/>
            <person name="Diaz L."/>
        </authorList>
    </citation>
    <scope>NUCLEOTIDE SEQUENCE [LARGE SCALE GENOMIC DNA]</scope>
    <source>
        <strain evidence="6 12">UG255</strain>
    </source>
</reference>
<reference evidence="9 10" key="2">
    <citation type="submission" date="2019-11" db="EMBL/GenBank/DDBJ databases">
        <title>Implementation of targeted gown and glove precautions to prevent Staphylococcus aureus acquisition in community-based nursing homes.</title>
        <authorList>
            <person name="Stine O.C."/>
        </authorList>
    </citation>
    <scope>NUCLEOTIDE SEQUENCE [LARGE SCALE GENOMIC DNA]</scope>
    <source>
        <strain evidence="4 10">S_2023.LVRQ.AN</strain>
        <strain evidence="3 9">S_4031.LGMP.AI</strain>
    </source>
</reference>
<evidence type="ECO:0000313" key="8">
    <source>
        <dbReference type="EMBL" id="TXL40557.1"/>
    </source>
</evidence>
<organism evidence="3 9">
    <name type="scientific">Staphylococcus aureus</name>
    <dbReference type="NCBI Taxonomy" id="1280"/>
    <lineage>
        <taxon>Bacteria</taxon>
        <taxon>Bacillati</taxon>
        <taxon>Bacillota</taxon>
        <taxon>Bacilli</taxon>
        <taxon>Bacillales</taxon>
        <taxon>Staphylococcaceae</taxon>
        <taxon>Staphylococcus</taxon>
    </lineage>
</organism>
<evidence type="ECO:0000313" key="13">
    <source>
        <dbReference type="Proteomes" id="UP000478431"/>
    </source>
</evidence>
<dbReference type="Gene3D" id="1.10.30.50">
    <property type="match status" value="1"/>
</dbReference>
<evidence type="ECO:0000313" key="6">
    <source>
        <dbReference type="EMBL" id="NGW67574.1"/>
    </source>
</evidence>
<dbReference type="Proteomes" id="UP000451682">
    <property type="component" value="Unassembled WGS sequence"/>
</dbReference>
<keyword evidence="3" id="KW-0540">Nuclease</keyword>
<dbReference type="EMBL" id="WPRH01000118">
    <property type="protein sequence ID" value="MVI54550.1"/>
    <property type="molecule type" value="Genomic_DNA"/>
</dbReference>
<dbReference type="Proteomes" id="UP000433366">
    <property type="component" value="Unassembled WGS sequence"/>
</dbReference>
<evidence type="ECO:0000313" key="5">
    <source>
        <dbReference type="EMBL" id="NGK21926.1"/>
    </source>
</evidence>
<dbReference type="AlphaFoldDB" id="A0A2U0IS42"/>
<reference evidence="7 14" key="3">
    <citation type="journal article" date="2020" name="J. Antimicrob. Chemother.">
        <title>Detection of heterogeneous vancomycin intermediate resistance in MRSA isolates from Latin America.</title>
        <authorList>
            <person name="Castro B.E."/>
            <person name="Berrio M."/>
            <person name="Vargas M.L."/>
            <person name="Carvajal L.P."/>
            <person name="Millan L.V."/>
            <person name="Rios R."/>
            <person name="Hernandez A.K."/>
            <person name="Rincon S."/>
            <person name="Cubides P."/>
            <person name="Forero E."/>
            <person name="Dinh A."/>
            <person name="Seas C."/>
            <person name="Munita J.M."/>
            <person name="Arias C.A."/>
            <person name="Reyes J."/>
            <person name="Diaz L."/>
        </authorList>
    </citation>
    <scope>NUCLEOTIDE SEQUENCE [LARGE SCALE GENOMIC DNA]</scope>
    <source>
        <strain evidence="7 14">UP89</strain>
    </source>
</reference>
<evidence type="ECO:0000259" key="2">
    <source>
        <dbReference type="Pfam" id="PF01844"/>
    </source>
</evidence>
<dbReference type="InterPro" id="IPR002711">
    <property type="entry name" value="HNH"/>
</dbReference>
<evidence type="ECO:0000313" key="12">
    <source>
        <dbReference type="Proteomes" id="UP000473113"/>
    </source>
</evidence>
<sequence length="82" mass="9645">MRAFTEANKKSKYQEQTNNARKSEASNCPICNTDLQYDHQTHIWNYKDMVGDHIIPWSKGGKTERGNLQMLYKHHNSLKSNY</sequence>
<evidence type="ECO:0000313" key="9">
    <source>
        <dbReference type="Proteomes" id="UP000433366"/>
    </source>
</evidence>
<feature type="region of interest" description="Disordered" evidence="1">
    <location>
        <begin position="1"/>
        <end position="25"/>
    </location>
</feature>
<evidence type="ECO:0000313" key="10">
    <source>
        <dbReference type="Proteomes" id="UP000434412"/>
    </source>
</evidence>
<dbReference type="EMBL" id="JAALTR010000221">
    <property type="protein sequence ID" value="NGW67574.1"/>
    <property type="molecule type" value="Genomic_DNA"/>
</dbReference>
<dbReference type="GO" id="GO:0008270">
    <property type="term" value="F:zinc ion binding"/>
    <property type="evidence" value="ECO:0007669"/>
    <property type="project" value="InterPro"/>
</dbReference>
<feature type="compositionally biased region" description="Polar residues" evidence="1">
    <location>
        <begin position="14"/>
        <end position="25"/>
    </location>
</feature>
<gene>
    <name evidence="8" type="ORF">DQU50_13945</name>
    <name evidence="5" type="ORF">G0Z31_10505</name>
    <name evidence="6" type="ORF">G6Y24_08710</name>
    <name evidence="3" type="ORF">GO793_01580</name>
    <name evidence="4" type="ORF">GO941_08445</name>
    <name evidence="7" type="ORF">GQX52_07045</name>
</gene>
<dbReference type="EMBL" id="JAAJIY010000037">
    <property type="protein sequence ID" value="NGK21926.1"/>
    <property type="molecule type" value="Genomic_DNA"/>
</dbReference>
<evidence type="ECO:0000313" key="11">
    <source>
        <dbReference type="Proteomes" id="UP000451682"/>
    </source>
</evidence>
<evidence type="ECO:0000313" key="7">
    <source>
        <dbReference type="EMBL" id="NUY68394.1"/>
    </source>
</evidence>
<dbReference type="EMBL" id="QNXF01000003">
    <property type="protein sequence ID" value="TXL40557.1"/>
    <property type="molecule type" value="Genomic_DNA"/>
</dbReference>
<dbReference type="CDD" id="cd00085">
    <property type="entry name" value="HNHc"/>
    <property type="match status" value="1"/>
</dbReference>
<comment type="caution">
    <text evidence="3">The sequence shown here is derived from an EMBL/GenBank/DDBJ whole genome shotgun (WGS) entry which is preliminary data.</text>
</comment>
<dbReference type="SUPFAM" id="SSF75712">
    <property type="entry name" value="Rad50 coiled-coil Zn hook"/>
    <property type="match status" value="1"/>
</dbReference>
<reference evidence="8 11" key="1">
    <citation type="submission" date="2018-06" db="EMBL/GenBank/DDBJ databases">
        <title>Whole genome sequencing to identify and define MRSA outbreaks.</title>
        <authorList>
            <person name="Sullivan M.J."/>
            <person name="Altman D.R."/>
            <person name="Chacko K."/>
            <person name="Ciferri B."/>
            <person name="Webster E."/>
            <person name="Deikus G."/>
            <person name="Lewis M."/>
            <person name="Khan Z."/>
            <person name="Beckford C."/>
            <person name="Rendo A."/>
            <person name="Samaroo F."/>
            <person name="Sebra R."/>
            <person name="Karam-Howlin R."/>
            <person name="Southwick K."/>
            <person name="Adams E."/>
            <person name="Ying L."/>
            <person name="Kornblum J."/>
            <person name="Factor S."/>
            <person name="Danesh Yazdi M."/>
            <person name="Dingle T."/>
            <person name="Hamula C."/>
            <person name="Bashir A."/>
            <person name="Schadt E."/>
            <person name="Kasarskis A."/>
            <person name="Patel G."/>
            <person name="Wallach F."/>
            <person name="Gibbs K."/>
            <person name="Van Bakel H."/>
        </authorList>
    </citation>
    <scope>NUCLEOTIDE SEQUENCE [LARGE SCALE GENOMIC DNA]</scope>
    <source>
        <strain evidence="11">pt013</strain>
        <strain evidence="8">Pt013</strain>
    </source>
</reference>
<evidence type="ECO:0000313" key="4">
    <source>
        <dbReference type="EMBL" id="MVL45515.1"/>
    </source>
</evidence>
<dbReference type="EMBL" id="WPVZ01000472">
    <property type="protein sequence ID" value="MVL45515.1"/>
    <property type="molecule type" value="Genomic_DNA"/>
</dbReference>
<protein>
    <submittedName>
        <fullName evidence="3">HNH endonuclease</fullName>
    </submittedName>
</protein>
<keyword evidence="3" id="KW-0255">Endonuclease</keyword>
<dbReference type="Proteomes" id="UP000478431">
    <property type="component" value="Unassembled WGS sequence"/>
</dbReference>
<dbReference type="Proteomes" id="UP000561555">
    <property type="component" value="Unassembled WGS sequence"/>
</dbReference>
<dbReference type="InterPro" id="IPR003615">
    <property type="entry name" value="HNH_nuc"/>
</dbReference>
<dbReference type="Proteomes" id="UP000473113">
    <property type="component" value="Unassembled WGS sequence"/>
</dbReference>
<accession>A0A4P7P9W4</accession>
<dbReference type="GO" id="GO:0004519">
    <property type="term" value="F:endonuclease activity"/>
    <property type="evidence" value="ECO:0007669"/>
    <property type="project" value="UniProtKB-KW"/>
</dbReference>
<feature type="domain" description="HNH" evidence="2">
    <location>
        <begin position="38"/>
        <end position="81"/>
    </location>
</feature>
<dbReference type="Proteomes" id="UP000434412">
    <property type="component" value="Unassembled WGS sequence"/>
</dbReference>
<proteinExistence type="predicted"/>